<evidence type="ECO:0000256" key="1">
    <source>
        <dbReference type="ARBA" id="ARBA00022857"/>
    </source>
</evidence>
<accession>A0A506US67</accession>
<dbReference type="Pfam" id="PF02826">
    <property type="entry name" value="2-Hacid_dh_C"/>
    <property type="match status" value="1"/>
</dbReference>
<organism evidence="7 8">
    <name type="scientific">Oecophyllibacter saccharovorans</name>
    <dbReference type="NCBI Taxonomy" id="2558360"/>
    <lineage>
        <taxon>Bacteria</taxon>
        <taxon>Pseudomonadati</taxon>
        <taxon>Pseudomonadota</taxon>
        <taxon>Alphaproteobacteria</taxon>
        <taxon>Acetobacterales</taxon>
        <taxon>Acetobacteraceae</taxon>
        <taxon>Oecophyllibacter</taxon>
    </lineage>
</organism>
<evidence type="ECO:0000256" key="2">
    <source>
        <dbReference type="ARBA" id="ARBA00023002"/>
    </source>
</evidence>
<dbReference type="Gene3D" id="3.40.50.720">
    <property type="entry name" value="NAD(P)-binding Rossmann-like Domain"/>
    <property type="match status" value="2"/>
</dbReference>
<dbReference type="InterPro" id="IPR050223">
    <property type="entry name" value="D-isomer_2-hydroxyacid_DH"/>
</dbReference>
<protein>
    <submittedName>
        <fullName evidence="7">2-hydroxyacid dehydrogenase</fullName>
    </submittedName>
</protein>
<dbReference type="Proteomes" id="UP000315037">
    <property type="component" value="Unassembled WGS sequence"/>
</dbReference>
<dbReference type="InterPro" id="IPR006140">
    <property type="entry name" value="D-isomer_DH_NAD-bd"/>
</dbReference>
<evidence type="ECO:0000256" key="3">
    <source>
        <dbReference type="ARBA" id="ARBA00023027"/>
    </source>
</evidence>
<comment type="caution">
    <text evidence="7">The sequence shown here is derived from an EMBL/GenBank/DDBJ whole genome shotgun (WGS) entry which is preliminary data.</text>
</comment>
<keyword evidence="2 4" id="KW-0560">Oxidoreductase</keyword>
<dbReference type="GO" id="GO:0005829">
    <property type="term" value="C:cytosol"/>
    <property type="evidence" value="ECO:0007669"/>
    <property type="project" value="TreeGrafter"/>
</dbReference>
<proteinExistence type="inferred from homology"/>
<dbReference type="SUPFAM" id="SSF52283">
    <property type="entry name" value="Formate/glycerate dehydrogenase catalytic domain-like"/>
    <property type="match status" value="1"/>
</dbReference>
<dbReference type="Pfam" id="PF00389">
    <property type="entry name" value="2-Hacid_dh"/>
    <property type="match status" value="1"/>
</dbReference>
<dbReference type="GO" id="GO:0016618">
    <property type="term" value="F:hydroxypyruvate reductase [NAD(P)H] activity"/>
    <property type="evidence" value="ECO:0007669"/>
    <property type="project" value="TreeGrafter"/>
</dbReference>
<dbReference type="PANTHER" id="PTHR10996">
    <property type="entry name" value="2-HYDROXYACID DEHYDROGENASE-RELATED"/>
    <property type="match status" value="1"/>
</dbReference>
<dbReference type="InterPro" id="IPR006139">
    <property type="entry name" value="D-isomer_2_OHA_DH_cat_dom"/>
</dbReference>
<dbReference type="InterPro" id="IPR036291">
    <property type="entry name" value="NAD(P)-bd_dom_sf"/>
</dbReference>
<comment type="similarity">
    <text evidence="4">Belongs to the D-isomer specific 2-hydroxyacid dehydrogenase family.</text>
</comment>
<feature type="domain" description="D-isomer specific 2-hydroxyacid dehydrogenase NAD-binding" evidence="6">
    <location>
        <begin position="115"/>
        <end position="291"/>
    </location>
</feature>
<evidence type="ECO:0000313" key="8">
    <source>
        <dbReference type="Proteomes" id="UP000315037"/>
    </source>
</evidence>
<dbReference type="GO" id="GO:0051287">
    <property type="term" value="F:NAD binding"/>
    <property type="evidence" value="ECO:0007669"/>
    <property type="project" value="InterPro"/>
</dbReference>
<dbReference type="SUPFAM" id="SSF51735">
    <property type="entry name" value="NAD(P)-binding Rossmann-fold domains"/>
    <property type="match status" value="1"/>
</dbReference>
<dbReference type="EMBL" id="SORZ01000001">
    <property type="protein sequence ID" value="TPW36205.1"/>
    <property type="molecule type" value="Genomic_DNA"/>
</dbReference>
<evidence type="ECO:0000259" key="5">
    <source>
        <dbReference type="Pfam" id="PF00389"/>
    </source>
</evidence>
<dbReference type="PANTHER" id="PTHR10996:SF178">
    <property type="entry name" value="2-HYDROXYACID DEHYDROGENASE YGL185C-RELATED"/>
    <property type="match status" value="1"/>
</dbReference>
<keyword evidence="8" id="KW-1185">Reference proteome</keyword>
<dbReference type="CDD" id="cd12156">
    <property type="entry name" value="HPPR"/>
    <property type="match status" value="1"/>
</dbReference>
<evidence type="ECO:0000256" key="4">
    <source>
        <dbReference type="RuleBase" id="RU003719"/>
    </source>
</evidence>
<dbReference type="GO" id="GO:0030267">
    <property type="term" value="F:glyoxylate reductase (NADPH) activity"/>
    <property type="evidence" value="ECO:0007669"/>
    <property type="project" value="TreeGrafter"/>
</dbReference>
<evidence type="ECO:0000259" key="6">
    <source>
        <dbReference type="Pfam" id="PF02826"/>
    </source>
</evidence>
<sequence length="323" mass="34459">MPAEQTSTGPNTGIGLLVLETFPEDVMARLRKSFDVHSFTTLEAVQPYADSIRAIATGGGPGVPPALMAILPNLQIIAVNGVGTDAIDLGEAEARGIRVTTTAGLPTSDVADLAMALTLDVKRNILPNDRFMREGRWREGPPPLSSSLTGCRMGIAGFGQIGQAIGRRAQACEMEVGYFSRRPVQENGKPSPLPYFPDILSLASWADVLMLVVPGGPATRGMVNAEVLKALGPNGYLVNVARGSVVDEPALIEALRHKTIRAAGLDVFWNEPDVNPAFFTLENTVLQPHQGSATVQTRQKMGDNVIENLLNFFAGKPLLTPLV</sequence>
<dbReference type="FunFam" id="3.40.50.720:FF:000213">
    <property type="entry name" value="Putative 2-hydroxyacid dehydrogenase"/>
    <property type="match status" value="1"/>
</dbReference>
<dbReference type="AlphaFoldDB" id="A0A506US67"/>
<feature type="domain" description="D-isomer specific 2-hydroxyacid dehydrogenase catalytic" evidence="5">
    <location>
        <begin position="17"/>
        <end position="320"/>
    </location>
</feature>
<keyword evidence="3" id="KW-0520">NAD</keyword>
<name>A0A506US67_9PROT</name>
<gene>
    <name evidence="7" type="ORF">E3202_03410</name>
</gene>
<keyword evidence="1" id="KW-0521">NADP</keyword>
<reference evidence="7 8" key="1">
    <citation type="submission" date="2019-03" db="EMBL/GenBank/DDBJ databases">
        <title>The complete genome sequence of Neokomagataea sp. Jb2 NBRC113641.</title>
        <authorList>
            <person name="Chua K.-O."/>
            <person name="Chan K.-G."/>
            <person name="See-Too W.-S."/>
        </authorList>
    </citation>
    <scope>NUCLEOTIDE SEQUENCE [LARGE SCALE GENOMIC DNA]</scope>
    <source>
        <strain evidence="7 8">Jb2</strain>
    </source>
</reference>
<evidence type="ECO:0000313" key="7">
    <source>
        <dbReference type="EMBL" id="TPW36205.1"/>
    </source>
</evidence>